<accession>A0A086J5D2</accession>
<dbReference type="GO" id="GO:0003735">
    <property type="term" value="F:structural constituent of ribosome"/>
    <property type="evidence" value="ECO:0007669"/>
    <property type="project" value="UniProtKB-UniRule"/>
</dbReference>
<proteinExistence type="inferred from homology"/>
<dbReference type="GO" id="GO:0006412">
    <property type="term" value="P:translation"/>
    <property type="evidence" value="ECO:0007669"/>
    <property type="project" value="UniProtKB-UniRule"/>
</dbReference>
<dbReference type="PANTHER" id="PTHR11830">
    <property type="entry name" value="40S RIBOSOMAL PROTEIN S3A"/>
    <property type="match status" value="1"/>
</dbReference>
<keyword evidence="2 4" id="KW-0689">Ribosomal protein</keyword>
<protein>
    <recommendedName>
        <fullName evidence="4">Small ribosomal subunit protein eS1</fullName>
    </recommendedName>
</protein>
<gene>
    <name evidence="4" type="primary">RPS1</name>
    <name evidence="5" type="ORF">NESG_00428</name>
</gene>
<comment type="caution">
    <text evidence="5">The sequence shown here is derived from an EMBL/GenBank/DDBJ whole genome shotgun (WGS) entry which is preliminary data.</text>
</comment>
<keyword evidence="3 4" id="KW-0687">Ribonucleoprotein</keyword>
<feature type="modified residue" description="N-acetylalanine; partial" evidence="4">
    <location>
        <position position="2"/>
    </location>
</feature>
<dbReference type="Pfam" id="PF01015">
    <property type="entry name" value="Ribosomal_S3Ae"/>
    <property type="match status" value="1"/>
</dbReference>
<comment type="similarity">
    <text evidence="4">Belongs to the eukaryotic ribosomal protein eS1 family.</text>
</comment>
<evidence type="ECO:0000256" key="2">
    <source>
        <dbReference type="ARBA" id="ARBA00022980"/>
    </source>
</evidence>
<evidence type="ECO:0000256" key="4">
    <source>
        <dbReference type="HAMAP-Rule" id="MF_03122"/>
    </source>
</evidence>
<organism evidence="5 6">
    <name type="scientific">Nematocida ausubeli (strain ATCC PRA-371 / ERTm2)</name>
    <name type="common">Nematode killer fungus</name>
    <dbReference type="NCBI Taxonomy" id="1913371"/>
    <lineage>
        <taxon>Eukaryota</taxon>
        <taxon>Fungi</taxon>
        <taxon>Fungi incertae sedis</taxon>
        <taxon>Microsporidia</taxon>
        <taxon>Nematocida</taxon>
    </lineage>
</organism>
<dbReference type="HAMAP" id="MF_03122">
    <property type="entry name" value="Ribosomal_eS1_euk"/>
    <property type="match status" value="1"/>
</dbReference>
<dbReference type="EMBL" id="AKIJ01000001">
    <property type="protein sequence ID" value="KFG27350.1"/>
    <property type="molecule type" value="Genomic_DNA"/>
</dbReference>
<dbReference type="Proteomes" id="UP000054524">
    <property type="component" value="Unassembled WGS sequence"/>
</dbReference>
<dbReference type="InterPro" id="IPR001593">
    <property type="entry name" value="Ribosomal_eS1"/>
</dbReference>
<evidence type="ECO:0000313" key="6">
    <source>
        <dbReference type="Proteomes" id="UP000054524"/>
    </source>
</evidence>
<keyword evidence="6" id="KW-1185">Reference proteome</keyword>
<dbReference type="SMART" id="SM01397">
    <property type="entry name" value="Ribosomal_S3Ae"/>
    <property type="match status" value="1"/>
</dbReference>
<name>A0A086J5D2_NEMA1</name>
<dbReference type="GO" id="GO:0022627">
    <property type="term" value="C:cytosolic small ribosomal subunit"/>
    <property type="evidence" value="ECO:0007669"/>
    <property type="project" value="UniProtKB-UniRule"/>
</dbReference>
<comment type="subcellular location">
    <subcellularLocation>
        <location evidence="4">Cytoplasm</location>
    </subcellularLocation>
</comment>
<dbReference type="InterPro" id="IPR027500">
    <property type="entry name" value="Ribosomal_eS1_euk"/>
</dbReference>
<keyword evidence="4" id="KW-0007">Acetylation</keyword>
<dbReference type="AlphaFoldDB" id="A0A086J5D2"/>
<dbReference type="OrthoDB" id="9834376at2759"/>
<sequence length="237" mass="26892">MASKTKTTKGKKIKSKKPQDIMTKKEFYNLTLPSLFNNKSAGTTIIDKSQGNYFAPDALRGRTFEVNQADLPDNTNSTRKFKFVIDGTKGKDAISSFHSMELISDKVKSIPKKWHTLIETCSKVETQDGYTLRIFTICNTKRKAKSVSKNCYAKLSQVKSIRKVIFKIVSEEFAGDINEAMKKMMTEVVGGRMEQEGAKIYPLQNCYIKKVKVLKRPRIEEGIFDVKVKGKKVEVIE</sequence>
<reference evidence="5 6" key="1">
    <citation type="journal article" date="2014" name="Genome Announc.">
        <title>Genome Sequence of the Microsporidian Species Nematocida sp1 Strain ERTm6 (ATCC PRA-372).</title>
        <authorList>
            <person name="Bakowski M.A."/>
            <person name="Priest M."/>
            <person name="Young S."/>
            <person name="Cuomo C.A."/>
            <person name="Troemel E.R."/>
        </authorList>
    </citation>
    <scope>NUCLEOTIDE SEQUENCE [LARGE SCALE GENOMIC DNA]</scope>
    <source>
        <strain evidence="5 6">ERTm6</strain>
    </source>
</reference>
<evidence type="ECO:0000256" key="3">
    <source>
        <dbReference type="ARBA" id="ARBA00023274"/>
    </source>
</evidence>
<comment type="subunit">
    <text evidence="4">Component of the small ribosomal subunit. Mature ribosomes consist of a small (40S) and a large (60S) subunit. The 40S subunit contains about 33 different proteins and 1 molecule of RNA (18S). The 60S subunit contains about 49 different proteins and 3 molecules of RNA (25S, 5.8S and 5S).</text>
</comment>
<dbReference type="HOGENOM" id="CLU_062507_0_1_1"/>
<evidence type="ECO:0000313" key="5">
    <source>
        <dbReference type="EMBL" id="KFG27350.1"/>
    </source>
</evidence>
<feature type="initiator methionine" description="Removed" evidence="4">
    <location>
        <position position="1"/>
    </location>
</feature>
<keyword evidence="1 4" id="KW-0963">Cytoplasm</keyword>
<evidence type="ECO:0000256" key="1">
    <source>
        <dbReference type="ARBA" id="ARBA00022490"/>
    </source>
</evidence>